<evidence type="ECO:0000313" key="2">
    <source>
        <dbReference type="EMBL" id="TVO79480.1"/>
    </source>
</evidence>
<dbReference type="GO" id="GO:0009055">
    <property type="term" value="F:electron transfer activity"/>
    <property type="evidence" value="ECO:0007669"/>
    <property type="project" value="InterPro"/>
</dbReference>
<dbReference type="Gene3D" id="1.10.760.10">
    <property type="entry name" value="Cytochrome c-like domain"/>
    <property type="match status" value="1"/>
</dbReference>
<gene>
    <name evidence="2" type="ORF">FHP89_01640</name>
</gene>
<comment type="caution">
    <text evidence="2">The sequence shown here is derived from an EMBL/GenBank/DDBJ whole genome shotgun (WGS) entry which is preliminary data.</text>
</comment>
<protein>
    <submittedName>
        <fullName evidence="2">Cytochrome c</fullName>
    </submittedName>
</protein>
<organism evidence="2 3">
    <name type="scientific">Denitromonas halophila</name>
    <dbReference type="NCBI Taxonomy" id="1629404"/>
    <lineage>
        <taxon>Bacteria</taxon>
        <taxon>Pseudomonadati</taxon>
        <taxon>Pseudomonadota</taxon>
        <taxon>Betaproteobacteria</taxon>
        <taxon>Rhodocyclales</taxon>
        <taxon>Zoogloeaceae</taxon>
        <taxon>Denitromonas</taxon>
    </lineage>
</organism>
<keyword evidence="1" id="KW-0732">Signal</keyword>
<feature type="chain" id="PRO_5021704637" evidence="1">
    <location>
        <begin position="22"/>
        <end position="147"/>
    </location>
</feature>
<accession>A0A558E7Q9</accession>
<sequence>MKTRLAATVLAALLGAVPALAHAGPDGKARAQYILGCAGCHQVDGSGVSRSGIPTMRNQLGHFLSLPDGRAFLVKVPGTSNSAFSNADVARMLNWMAHEFSEATLPADFTPYTEAEVAAYRNAPLDDVPGARAAIVAQLAARGVVVE</sequence>
<dbReference type="EMBL" id="VMNI01000002">
    <property type="protein sequence ID" value="TVO79480.1"/>
    <property type="molecule type" value="Genomic_DNA"/>
</dbReference>
<reference evidence="2 3" key="1">
    <citation type="submission" date="2019-07" db="EMBL/GenBank/DDBJ databases">
        <title>The pathways for chlorine oxyanion respiration interact through the shared metabolite chlorate.</title>
        <authorList>
            <person name="Barnum T.P."/>
            <person name="Cheng Y."/>
            <person name="Hill K.A."/>
            <person name="Lucas L.N."/>
            <person name="Carlson H.K."/>
            <person name="Coates J.D."/>
        </authorList>
    </citation>
    <scope>NUCLEOTIDE SEQUENCE [LARGE SCALE GENOMIC DNA]</scope>
    <source>
        <strain evidence="2 3">SFB-1</strain>
    </source>
</reference>
<dbReference type="InterPro" id="IPR036909">
    <property type="entry name" value="Cyt_c-like_dom_sf"/>
</dbReference>
<proteinExistence type="predicted"/>
<name>A0A558E7Q9_9RHOO</name>
<evidence type="ECO:0000256" key="1">
    <source>
        <dbReference type="SAM" id="SignalP"/>
    </source>
</evidence>
<dbReference type="AlphaFoldDB" id="A0A558E7Q9"/>
<dbReference type="GO" id="GO:0020037">
    <property type="term" value="F:heme binding"/>
    <property type="evidence" value="ECO:0007669"/>
    <property type="project" value="InterPro"/>
</dbReference>
<dbReference type="SUPFAM" id="SSF46626">
    <property type="entry name" value="Cytochrome c"/>
    <property type="match status" value="1"/>
</dbReference>
<feature type="signal peptide" evidence="1">
    <location>
        <begin position="1"/>
        <end position="21"/>
    </location>
</feature>
<dbReference type="Proteomes" id="UP000318349">
    <property type="component" value="Unassembled WGS sequence"/>
</dbReference>
<evidence type="ECO:0000313" key="3">
    <source>
        <dbReference type="Proteomes" id="UP000318349"/>
    </source>
</evidence>